<gene>
    <name evidence="2" type="ORF">MAR_017019</name>
</gene>
<dbReference type="Gene3D" id="2.60.120.40">
    <property type="match status" value="1"/>
</dbReference>
<dbReference type="Proteomes" id="UP001164746">
    <property type="component" value="Chromosome 6"/>
</dbReference>
<organism evidence="2 3">
    <name type="scientific">Mya arenaria</name>
    <name type="common">Soft-shell clam</name>
    <dbReference type="NCBI Taxonomy" id="6604"/>
    <lineage>
        <taxon>Eukaryota</taxon>
        <taxon>Metazoa</taxon>
        <taxon>Spiralia</taxon>
        <taxon>Lophotrochozoa</taxon>
        <taxon>Mollusca</taxon>
        <taxon>Bivalvia</taxon>
        <taxon>Autobranchia</taxon>
        <taxon>Heteroconchia</taxon>
        <taxon>Euheterodonta</taxon>
        <taxon>Imparidentia</taxon>
        <taxon>Neoheterodontei</taxon>
        <taxon>Myida</taxon>
        <taxon>Myoidea</taxon>
        <taxon>Myidae</taxon>
        <taxon>Mya</taxon>
    </lineage>
</organism>
<dbReference type="PRINTS" id="PR00007">
    <property type="entry name" value="COMPLEMNTC1Q"/>
</dbReference>
<evidence type="ECO:0000313" key="3">
    <source>
        <dbReference type="Proteomes" id="UP001164746"/>
    </source>
</evidence>
<sequence>MQLFKQLKGAVDGELVAFHAYMENGKCFQSHEIIVFDHIITNTVAAYDNSDGIFTAPTTGIYVFIWNFSSSTSSLNVMELVVHGVVVGASMSDSEHSTDYHPAAGFAIIHVNAGERVFVRKTRQAGHSC</sequence>
<dbReference type="EMBL" id="CP111017">
    <property type="protein sequence ID" value="WAR07061.1"/>
    <property type="molecule type" value="Genomic_DNA"/>
</dbReference>
<protein>
    <submittedName>
        <fullName evidence="2">C1QL4-like protein</fullName>
    </submittedName>
</protein>
<dbReference type="InterPro" id="IPR001073">
    <property type="entry name" value="C1q_dom"/>
</dbReference>
<feature type="non-terminal residue" evidence="2">
    <location>
        <position position="1"/>
    </location>
</feature>
<evidence type="ECO:0000259" key="1">
    <source>
        <dbReference type="PROSITE" id="PS50871"/>
    </source>
</evidence>
<feature type="domain" description="C1q" evidence="1">
    <location>
        <begin position="11"/>
        <end position="129"/>
    </location>
</feature>
<dbReference type="SUPFAM" id="SSF49842">
    <property type="entry name" value="TNF-like"/>
    <property type="match status" value="1"/>
</dbReference>
<dbReference type="SMART" id="SM00110">
    <property type="entry name" value="C1Q"/>
    <property type="match status" value="1"/>
</dbReference>
<name>A0ABY7EIR4_MYAAR</name>
<dbReference type="Pfam" id="PF00386">
    <property type="entry name" value="C1q"/>
    <property type="match status" value="1"/>
</dbReference>
<accession>A0ABY7EIR4</accession>
<keyword evidence="3" id="KW-1185">Reference proteome</keyword>
<dbReference type="PROSITE" id="PS50871">
    <property type="entry name" value="C1Q"/>
    <property type="match status" value="1"/>
</dbReference>
<evidence type="ECO:0000313" key="2">
    <source>
        <dbReference type="EMBL" id="WAR07061.1"/>
    </source>
</evidence>
<reference evidence="2" key="1">
    <citation type="submission" date="2022-11" db="EMBL/GenBank/DDBJ databases">
        <title>Centuries of genome instability and evolution in soft-shell clam transmissible cancer (bioRxiv).</title>
        <authorList>
            <person name="Hart S.F.M."/>
            <person name="Yonemitsu M.A."/>
            <person name="Giersch R.M."/>
            <person name="Beal B.F."/>
            <person name="Arriagada G."/>
            <person name="Davis B.W."/>
            <person name="Ostrander E.A."/>
            <person name="Goff S.P."/>
            <person name="Metzger M.J."/>
        </authorList>
    </citation>
    <scope>NUCLEOTIDE SEQUENCE</scope>
    <source>
        <strain evidence="2">MELC-2E11</strain>
        <tissue evidence="2">Siphon/mantle</tissue>
    </source>
</reference>
<proteinExistence type="predicted"/>
<dbReference type="InterPro" id="IPR008983">
    <property type="entry name" value="Tumour_necrosis_fac-like_dom"/>
</dbReference>